<dbReference type="GO" id="GO:0005524">
    <property type="term" value="F:ATP binding"/>
    <property type="evidence" value="ECO:0007669"/>
    <property type="project" value="UniProtKB-KW"/>
</dbReference>
<dbReference type="InterPro" id="IPR029056">
    <property type="entry name" value="Ribokinase-like"/>
</dbReference>
<evidence type="ECO:0000256" key="4">
    <source>
        <dbReference type="ARBA" id="ARBA00022777"/>
    </source>
</evidence>
<organism evidence="8 9">
    <name type="scientific">Vibrio galatheae</name>
    <dbReference type="NCBI Taxonomy" id="579748"/>
    <lineage>
        <taxon>Bacteria</taxon>
        <taxon>Pseudomonadati</taxon>
        <taxon>Pseudomonadota</taxon>
        <taxon>Gammaproteobacteria</taxon>
        <taxon>Vibrionales</taxon>
        <taxon>Vibrionaceae</taxon>
        <taxon>Vibrio</taxon>
    </lineage>
</organism>
<dbReference type="PIRSF" id="PIRSF000535">
    <property type="entry name" value="1PFK/6PFK/LacC"/>
    <property type="match status" value="1"/>
</dbReference>
<dbReference type="PANTHER" id="PTHR46566">
    <property type="entry name" value="1-PHOSPHOFRUCTOKINASE-RELATED"/>
    <property type="match status" value="1"/>
</dbReference>
<proteinExistence type="inferred from homology"/>
<sequence>MKVNKWVTVTLNPAIDLSAQAQDLALNQVNSVQETKRYAAGKGINVGKVLSDLGASVTLSGFLGRHNSKLFETFFASNGLNTHFVMVDGTNRTNIKIHDTSGGTTDINFNGFRVEESDIAALHKTILELATDHDGFIFAGSLPENLSEHIVVGWIEELKQLGKKVVLDSSKKMLCAGIKAKPWLVKPNETEISDYLGRKVESMEEAVDAASELVEQGIDNVIVSLGEKGLIWATQRQVLIAQPPKLTPVSTVGAGDSVVAGFCWASQFDNPERQVASATAIGALAVSQTGVGVGSLDALDAMLKQVFVREYVG</sequence>
<dbReference type="CDD" id="cd01164">
    <property type="entry name" value="FruK_PfkB_like"/>
    <property type="match status" value="1"/>
</dbReference>
<keyword evidence="5" id="KW-0067">ATP-binding</keyword>
<dbReference type="FunFam" id="3.40.1190.20:FF:000001">
    <property type="entry name" value="Phosphofructokinase"/>
    <property type="match status" value="1"/>
</dbReference>
<evidence type="ECO:0000256" key="2">
    <source>
        <dbReference type="ARBA" id="ARBA00022679"/>
    </source>
</evidence>
<dbReference type="PANTHER" id="PTHR46566:SF5">
    <property type="entry name" value="1-PHOSPHOFRUCTOKINASE"/>
    <property type="match status" value="1"/>
</dbReference>
<dbReference type="GO" id="GO:0044281">
    <property type="term" value="P:small molecule metabolic process"/>
    <property type="evidence" value="ECO:0007669"/>
    <property type="project" value="UniProtKB-ARBA"/>
</dbReference>
<dbReference type="InterPro" id="IPR017583">
    <property type="entry name" value="Tagatose/fructose_Pkinase"/>
</dbReference>
<dbReference type="PATRIC" id="fig|579748.3.peg.2478"/>
<dbReference type="RefSeq" id="WP_045955946.1">
    <property type="nucleotide sequence ID" value="NZ_JXXV01000018.1"/>
</dbReference>
<reference evidence="8 9" key="1">
    <citation type="journal article" date="2015" name="BMC Genomics">
        <title>Genome mining reveals unlocked bioactive potential of marine Gram-negative bacteria.</title>
        <authorList>
            <person name="Machado H."/>
            <person name="Sonnenschein E.C."/>
            <person name="Melchiorsen J."/>
            <person name="Gram L."/>
        </authorList>
    </citation>
    <scope>NUCLEOTIDE SEQUENCE [LARGE SCALE GENOMIC DNA]</scope>
    <source>
        <strain evidence="8 9">S2757</strain>
    </source>
</reference>
<comment type="similarity">
    <text evidence="1 6">Belongs to the carbohydrate kinase PfkB family.</text>
</comment>
<dbReference type="OrthoDB" id="9801219at2"/>
<dbReference type="Pfam" id="PF00294">
    <property type="entry name" value="PfkB"/>
    <property type="match status" value="1"/>
</dbReference>
<gene>
    <name evidence="8" type="ORF">TW81_12010</name>
</gene>
<keyword evidence="4" id="KW-0418">Kinase</keyword>
<comment type="caution">
    <text evidence="8">The sequence shown here is derived from an EMBL/GenBank/DDBJ whole genome shotgun (WGS) entry which is preliminary data.</text>
</comment>
<evidence type="ECO:0000313" key="9">
    <source>
        <dbReference type="Proteomes" id="UP000033673"/>
    </source>
</evidence>
<dbReference type="InterPro" id="IPR022463">
    <property type="entry name" value="1-PFruKinase"/>
</dbReference>
<dbReference type="SUPFAM" id="SSF53613">
    <property type="entry name" value="Ribokinase-like"/>
    <property type="match status" value="1"/>
</dbReference>
<evidence type="ECO:0000313" key="8">
    <source>
        <dbReference type="EMBL" id="KJY82919.1"/>
    </source>
</evidence>
<dbReference type="NCBIfam" id="TIGR03828">
    <property type="entry name" value="pfkB"/>
    <property type="match status" value="1"/>
</dbReference>
<dbReference type="GO" id="GO:0008662">
    <property type="term" value="F:1-phosphofructokinase activity"/>
    <property type="evidence" value="ECO:0007669"/>
    <property type="project" value="InterPro"/>
</dbReference>
<name>A0A0F4NJ14_9VIBR</name>
<keyword evidence="2 6" id="KW-0808">Transferase</keyword>
<dbReference type="EMBL" id="JXXV01000018">
    <property type="protein sequence ID" value="KJY82919.1"/>
    <property type="molecule type" value="Genomic_DNA"/>
</dbReference>
<keyword evidence="9" id="KW-1185">Reference proteome</keyword>
<evidence type="ECO:0000256" key="5">
    <source>
        <dbReference type="ARBA" id="ARBA00022840"/>
    </source>
</evidence>
<feature type="domain" description="Carbohydrate kinase PfkB" evidence="7">
    <location>
        <begin position="15"/>
        <end position="293"/>
    </location>
</feature>
<dbReference type="STRING" id="579748.TW81_12010"/>
<keyword evidence="3" id="KW-0547">Nucleotide-binding</keyword>
<dbReference type="Gene3D" id="3.40.1190.20">
    <property type="match status" value="1"/>
</dbReference>
<dbReference type="InterPro" id="IPR011611">
    <property type="entry name" value="PfkB_dom"/>
</dbReference>
<dbReference type="AlphaFoldDB" id="A0A0F4NJ14"/>
<accession>A0A0F4NJ14</accession>
<dbReference type="GO" id="GO:0005829">
    <property type="term" value="C:cytosol"/>
    <property type="evidence" value="ECO:0007669"/>
    <property type="project" value="TreeGrafter"/>
</dbReference>
<evidence type="ECO:0000259" key="7">
    <source>
        <dbReference type="Pfam" id="PF00294"/>
    </source>
</evidence>
<dbReference type="Proteomes" id="UP000033673">
    <property type="component" value="Unassembled WGS sequence"/>
</dbReference>
<dbReference type="NCBIfam" id="TIGR03168">
    <property type="entry name" value="1-PFK"/>
    <property type="match status" value="1"/>
</dbReference>
<dbReference type="GO" id="GO:0016052">
    <property type="term" value="P:carbohydrate catabolic process"/>
    <property type="evidence" value="ECO:0007669"/>
    <property type="project" value="UniProtKB-ARBA"/>
</dbReference>
<protein>
    <recommendedName>
        <fullName evidence="6">Phosphofructokinase</fullName>
    </recommendedName>
</protein>
<evidence type="ECO:0000256" key="1">
    <source>
        <dbReference type="ARBA" id="ARBA00010688"/>
    </source>
</evidence>
<evidence type="ECO:0000256" key="6">
    <source>
        <dbReference type="PIRNR" id="PIRNR000535"/>
    </source>
</evidence>
<evidence type="ECO:0000256" key="3">
    <source>
        <dbReference type="ARBA" id="ARBA00022741"/>
    </source>
</evidence>